<dbReference type="Proteomes" id="UP000694428">
    <property type="component" value="Unplaced"/>
</dbReference>
<evidence type="ECO:0000256" key="1">
    <source>
        <dbReference type="ARBA" id="ARBA00022468"/>
    </source>
</evidence>
<dbReference type="PROSITE" id="PS50003">
    <property type="entry name" value="PH_DOMAIN"/>
    <property type="match status" value="1"/>
</dbReference>
<dbReference type="Ensembl" id="ENSPSTT00000019137.1">
    <property type="protein sequence ID" value="ENSPSTP00000018266.1"/>
    <property type="gene ID" value="ENSPSTG00000013099.1"/>
</dbReference>
<feature type="repeat" description="ANK" evidence="7">
    <location>
        <begin position="678"/>
        <end position="710"/>
    </location>
</feature>
<dbReference type="GO" id="GO:0005096">
    <property type="term" value="F:GTPase activator activity"/>
    <property type="evidence" value="ECO:0007669"/>
    <property type="project" value="UniProtKB-KW"/>
</dbReference>
<keyword evidence="5 9" id="KW-0862">Zinc</keyword>
<evidence type="ECO:0000256" key="5">
    <source>
        <dbReference type="ARBA" id="ARBA00022833"/>
    </source>
</evidence>
<evidence type="ECO:0000256" key="3">
    <source>
        <dbReference type="ARBA" id="ARBA00022737"/>
    </source>
</evidence>
<organism evidence="13 14">
    <name type="scientific">Pavo cristatus</name>
    <name type="common">Indian peafowl</name>
    <name type="synonym">Blue peafowl</name>
    <dbReference type="NCBI Taxonomy" id="9049"/>
    <lineage>
        <taxon>Eukaryota</taxon>
        <taxon>Metazoa</taxon>
        <taxon>Chordata</taxon>
        <taxon>Craniata</taxon>
        <taxon>Vertebrata</taxon>
        <taxon>Euteleostomi</taxon>
        <taxon>Archelosauria</taxon>
        <taxon>Archosauria</taxon>
        <taxon>Dinosauria</taxon>
        <taxon>Saurischia</taxon>
        <taxon>Theropoda</taxon>
        <taxon>Coelurosauria</taxon>
        <taxon>Aves</taxon>
        <taxon>Neognathae</taxon>
        <taxon>Galloanserae</taxon>
        <taxon>Galliformes</taxon>
        <taxon>Phasianidae</taxon>
        <taxon>Phasianinae</taxon>
        <taxon>Pavo</taxon>
    </lineage>
</organism>
<keyword evidence="10" id="KW-1133">Transmembrane helix</keyword>
<dbReference type="SUPFAM" id="SSF48403">
    <property type="entry name" value="Ankyrin repeat"/>
    <property type="match status" value="1"/>
</dbReference>
<dbReference type="SMART" id="SM00248">
    <property type="entry name" value="ANK"/>
    <property type="match status" value="3"/>
</dbReference>
<dbReference type="SUPFAM" id="SSF57863">
    <property type="entry name" value="ArfGap/RecO-like zinc finger"/>
    <property type="match status" value="1"/>
</dbReference>
<evidence type="ECO:0000256" key="8">
    <source>
        <dbReference type="PROSITE-ProRule" id="PRU00288"/>
    </source>
</evidence>
<dbReference type="FunFam" id="2.30.29.30:FF:000026">
    <property type="entry name" value="Arf-GAP with coiled-coil, ANK repeat and PH domain-containing protein 2"/>
    <property type="match status" value="1"/>
</dbReference>
<dbReference type="InterPro" id="IPR045258">
    <property type="entry name" value="ACAP1/2/3-like"/>
</dbReference>
<dbReference type="Pfam" id="PF01412">
    <property type="entry name" value="ArfGap"/>
    <property type="match status" value="1"/>
</dbReference>
<dbReference type="CDD" id="cd08850">
    <property type="entry name" value="ArfGap_ACAP3"/>
    <property type="match status" value="1"/>
</dbReference>
<dbReference type="InterPro" id="IPR002110">
    <property type="entry name" value="Ankyrin_rpt"/>
</dbReference>
<dbReference type="CDD" id="cd13250">
    <property type="entry name" value="PH_ACAP"/>
    <property type="match status" value="1"/>
</dbReference>
<dbReference type="Gene3D" id="1.25.40.20">
    <property type="entry name" value="Ankyrin repeat-containing domain"/>
    <property type="match status" value="1"/>
</dbReference>
<keyword evidence="1 9" id="KW-0343">GTPase activation</keyword>
<dbReference type="SMART" id="SM00233">
    <property type="entry name" value="PH"/>
    <property type="match status" value="1"/>
</dbReference>
<keyword evidence="2 9" id="KW-0479">Metal-binding</keyword>
<evidence type="ECO:0000259" key="12">
    <source>
        <dbReference type="PROSITE" id="PS50115"/>
    </source>
</evidence>
<feature type="repeat" description="ANK" evidence="7">
    <location>
        <begin position="711"/>
        <end position="743"/>
    </location>
</feature>
<evidence type="ECO:0000256" key="4">
    <source>
        <dbReference type="ARBA" id="ARBA00022771"/>
    </source>
</evidence>
<dbReference type="Pfam" id="PF12796">
    <property type="entry name" value="Ank_2"/>
    <property type="match status" value="1"/>
</dbReference>
<dbReference type="InterPro" id="IPR038508">
    <property type="entry name" value="ArfGAP_dom_sf"/>
</dbReference>
<dbReference type="PROSITE" id="PS50115">
    <property type="entry name" value="ARFGAP"/>
    <property type="match status" value="1"/>
</dbReference>
<dbReference type="PANTHER" id="PTHR23180:SF407">
    <property type="entry name" value="ARF-GAP WITH COILED-COIL, ANK REPEAT AND PH DOMAIN-CONTAINING PROTEIN 3"/>
    <property type="match status" value="1"/>
</dbReference>
<protein>
    <recommendedName>
        <fullName evidence="9">Arf-GAP with coiled-coil, ANK repeat and PH domain-containing protein</fullName>
        <shortName evidence="9">Cnt-b</shortName>
    </recommendedName>
    <alternativeName>
        <fullName evidence="9">Centaurin-beta</fullName>
    </alternativeName>
</protein>
<dbReference type="InterPro" id="IPR004148">
    <property type="entry name" value="BAR_dom"/>
</dbReference>
<evidence type="ECO:0000256" key="7">
    <source>
        <dbReference type="PROSITE-ProRule" id="PRU00023"/>
    </source>
</evidence>
<evidence type="ECO:0000256" key="6">
    <source>
        <dbReference type="ARBA" id="ARBA00023043"/>
    </source>
</evidence>
<dbReference type="InterPro" id="IPR037278">
    <property type="entry name" value="ARFGAP/RecO"/>
</dbReference>
<dbReference type="SUPFAM" id="SSF50729">
    <property type="entry name" value="PH domain-like"/>
    <property type="match status" value="1"/>
</dbReference>
<dbReference type="PROSITE" id="PS50088">
    <property type="entry name" value="ANK_REPEAT"/>
    <property type="match status" value="2"/>
</dbReference>
<dbReference type="FunFam" id="1.25.40.20:FF:000020">
    <property type="entry name" value="Arf-GAP with coiled-coil, ANK repeat and PH domain-containing protein 2"/>
    <property type="match status" value="1"/>
</dbReference>
<dbReference type="InterPro" id="IPR027267">
    <property type="entry name" value="AH/BAR_dom_sf"/>
</dbReference>
<dbReference type="Pfam" id="PF00169">
    <property type="entry name" value="PH"/>
    <property type="match status" value="1"/>
</dbReference>
<dbReference type="InterPro" id="IPR011993">
    <property type="entry name" value="PH-like_dom_sf"/>
</dbReference>
<dbReference type="PROSITE" id="PS50297">
    <property type="entry name" value="ANK_REP_REGION"/>
    <property type="match status" value="2"/>
</dbReference>
<comment type="subcellular location">
    <subcellularLocation>
        <location evidence="9">Endosome membrane</location>
        <topology evidence="9">Peripheral membrane protein</topology>
    </subcellularLocation>
</comment>
<keyword evidence="10" id="KW-0812">Transmembrane</keyword>
<dbReference type="PANTHER" id="PTHR23180">
    <property type="entry name" value="CENTAURIN/ARF"/>
    <property type="match status" value="1"/>
</dbReference>
<keyword evidence="6 7" id="KW-0040">ANK repeat</keyword>
<dbReference type="InterPro" id="IPR001849">
    <property type="entry name" value="PH_domain"/>
</dbReference>
<comment type="function">
    <text evidence="9">GTPase-activating protein for the ADP ribosylation factor family.</text>
</comment>
<dbReference type="InterPro" id="IPR001164">
    <property type="entry name" value="ArfGAP_dom"/>
</dbReference>
<keyword evidence="14" id="KW-1185">Reference proteome</keyword>
<reference evidence="13" key="1">
    <citation type="submission" date="2025-08" db="UniProtKB">
        <authorList>
            <consortium name="Ensembl"/>
        </authorList>
    </citation>
    <scope>IDENTIFICATION</scope>
</reference>
<dbReference type="PRINTS" id="PR00405">
    <property type="entry name" value="REVINTRACTNG"/>
</dbReference>
<dbReference type="SMART" id="SM00105">
    <property type="entry name" value="ArfGap"/>
    <property type="match status" value="1"/>
</dbReference>
<dbReference type="Pfam" id="PF16746">
    <property type="entry name" value="BAR_3"/>
    <property type="match status" value="1"/>
</dbReference>
<reference evidence="13" key="2">
    <citation type="submission" date="2025-09" db="UniProtKB">
        <authorList>
            <consortium name="Ensembl"/>
        </authorList>
    </citation>
    <scope>IDENTIFICATION</scope>
</reference>
<comment type="activity regulation">
    <text evidence="9">GAP activity stimulated by phosphatidylinositol 4,5-bisphosphate (PIP2) and phosphatidic acid.</text>
</comment>
<keyword evidence="4 8" id="KW-0863">Zinc-finger</keyword>
<feature type="domain" description="Arf-GAP" evidence="12">
    <location>
        <begin position="346"/>
        <end position="468"/>
    </location>
</feature>
<dbReference type="AlphaFoldDB" id="A0A8C9FP02"/>
<evidence type="ECO:0000256" key="10">
    <source>
        <dbReference type="SAM" id="Phobius"/>
    </source>
</evidence>
<dbReference type="Gene3D" id="1.20.1270.60">
    <property type="entry name" value="Arfaptin homology (AH) domain/BAR domain"/>
    <property type="match status" value="1"/>
</dbReference>
<keyword evidence="3 9" id="KW-0677">Repeat</keyword>
<dbReference type="SUPFAM" id="SSF103657">
    <property type="entry name" value="BAR/IMD domain-like"/>
    <property type="match status" value="1"/>
</dbReference>
<feature type="domain" description="PH" evidence="11">
    <location>
        <begin position="211"/>
        <end position="306"/>
    </location>
</feature>
<dbReference type="Gene3D" id="1.10.220.150">
    <property type="entry name" value="Arf GTPase activating protein"/>
    <property type="match status" value="1"/>
</dbReference>
<dbReference type="FunFam" id="1.20.1270.60:FF:000025">
    <property type="entry name" value="arf-GAP with coiled-coil, ANK repeat and PH domain-containing protein 2"/>
    <property type="match status" value="1"/>
</dbReference>
<comment type="domain">
    <text evidence="9">PH domain binds phospholipids including phosphatidic acid, phosphatidylinositol 3-phosphate, phosphatidylinositol 3,5-bisphosphate (PIP2) and phosphatidylinositol 3,4,5-trisphosphate (PIP3). May mediate protein binding to PIP2 or PIP3 containing membranes.</text>
</comment>
<evidence type="ECO:0000313" key="14">
    <source>
        <dbReference type="Proteomes" id="UP000694428"/>
    </source>
</evidence>
<feature type="transmembrane region" description="Helical" evidence="10">
    <location>
        <begin position="21"/>
        <end position="39"/>
    </location>
</feature>
<comment type="domain">
    <text evidence="9">The BAR domain mediates homodimerization, it can neither bind membrane nor impart curvature, but instead requires the neighboring PH domain to achieve these functions.</text>
</comment>
<keyword evidence="10" id="KW-0472">Membrane</keyword>
<evidence type="ECO:0000259" key="11">
    <source>
        <dbReference type="PROSITE" id="PS50003"/>
    </source>
</evidence>
<evidence type="ECO:0000256" key="9">
    <source>
        <dbReference type="RuleBase" id="RU369028"/>
    </source>
</evidence>
<sequence length="811" mass="90878">MTRPWSNAKVLDGICLLTPKCFHVANIFGILFLFFQILFDQAQRSVRQQLHNFVKDDVRKFKETKKQFDKVREDMEISLVKNAQAPRHKPHEVEEATGTLTITRKCFRHLALDYVLQINVLQAKKKFEILDAMLSFMHAQYTFFQQGYSLLHELDPYMKKLATELDQLVIDSAVEKREMEHKHAMIQQRTLLQDFSYDDSKVEFNVDAPNGVVMEGYLFKRASNAFKTWNRRWFSIQNSQLVYQKKLKDVLTVVVEDLRLCTVKPCEDIERRFCFEVVSPTKSCMLQADSEKLRQAWIQAVQASIASAYRESPDSYYIERLDRTASPSTSSIDSATDSRDRNVKGETILQRVQSIPGNDQCCDCGQPDPRWASINLGILLCIECSGIHRSLGVHCSKVRSLTLDSWEPELLKLMCELGNSTMNQIYEAQCEELGLKKPTAGSSRQDKEAWIKVKYVEKKFLKKLPSGEALAENERKPRRWCVKKCQRNNSTAKAPTARRKYRHEAGNASPAMLSSAATLERKFRRDSLFCPDELDSLFSYFDTGAGSGPRSASHISVQHPLTGGPWSGSGIGPGGSGMPFLLDGGLSSDSGLGGSTDGSTDILVFGSVVDSVTEEECEVSEESSGEAEIEQEASDLEDLRELHPGLLIYKAAQARNLPLMAEALAHGAEVNWVNDEDENKTPLVQAVMGGSLIACEFLLQNGADVNQKDSRGRAPLHHATYMGHTGQVCLFLKRGANQHAVDSDGQDPLSIAVQAANADIVTLLRLARMNEEMREAEGPFGQPGQYPSNSPTELQYKKCIQEFISLNIDEC</sequence>
<proteinExistence type="predicted"/>
<keyword evidence="9" id="KW-0967">Endosome</keyword>
<dbReference type="InterPro" id="IPR036770">
    <property type="entry name" value="Ankyrin_rpt-contain_sf"/>
</dbReference>
<dbReference type="FunFam" id="1.10.220.150:FF:000007">
    <property type="entry name" value="Arf-GAP with coiled-coil, ANK repeat and PH domain-containing protein 2"/>
    <property type="match status" value="1"/>
</dbReference>
<name>A0A8C9FP02_PAVCR</name>
<dbReference type="GO" id="GO:0010008">
    <property type="term" value="C:endosome membrane"/>
    <property type="evidence" value="ECO:0007669"/>
    <property type="project" value="UniProtKB-SubCell"/>
</dbReference>
<evidence type="ECO:0000313" key="13">
    <source>
        <dbReference type="Ensembl" id="ENSPSTP00000018266.1"/>
    </source>
</evidence>
<dbReference type="Gene3D" id="2.30.29.30">
    <property type="entry name" value="Pleckstrin-homology domain (PH domain)/Phosphotyrosine-binding domain (PTB)"/>
    <property type="match status" value="1"/>
</dbReference>
<accession>A0A8C9FP02</accession>
<evidence type="ECO:0000256" key="2">
    <source>
        <dbReference type="ARBA" id="ARBA00022723"/>
    </source>
</evidence>
<dbReference type="GO" id="GO:0008270">
    <property type="term" value="F:zinc ion binding"/>
    <property type="evidence" value="ECO:0007669"/>
    <property type="project" value="UniProtKB-KW"/>
</dbReference>